<evidence type="ECO:0000313" key="2">
    <source>
        <dbReference type="EMBL" id="MFC5271707.1"/>
    </source>
</evidence>
<organism evidence="2 3">
    <name type="scientific">Adhaeribacter terreus</name>
    <dbReference type="NCBI Taxonomy" id="529703"/>
    <lineage>
        <taxon>Bacteria</taxon>
        <taxon>Pseudomonadati</taxon>
        <taxon>Bacteroidota</taxon>
        <taxon>Cytophagia</taxon>
        <taxon>Cytophagales</taxon>
        <taxon>Hymenobacteraceae</taxon>
        <taxon>Adhaeribacter</taxon>
    </lineage>
</organism>
<dbReference type="RefSeq" id="WP_378018066.1">
    <property type="nucleotide sequence ID" value="NZ_JBHSKT010000008.1"/>
</dbReference>
<gene>
    <name evidence="2" type="ORF">ACFPIB_13900</name>
</gene>
<dbReference type="Gene3D" id="2.160.20.120">
    <property type="match status" value="1"/>
</dbReference>
<dbReference type="Proteomes" id="UP001596161">
    <property type="component" value="Unassembled WGS sequence"/>
</dbReference>
<reference evidence="3" key="1">
    <citation type="journal article" date="2019" name="Int. J. Syst. Evol. Microbiol.">
        <title>The Global Catalogue of Microorganisms (GCM) 10K type strain sequencing project: providing services to taxonomists for standard genome sequencing and annotation.</title>
        <authorList>
            <consortium name="The Broad Institute Genomics Platform"/>
            <consortium name="The Broad Institute Genome Sequencing Center for Infectious Disease"/>
            <person name="Wu L."/>
            <person name="Ma J."/>
        </authorList>
    </citation>
    <scope>NUCLEOTIDE SEQUENCE [LARGE SCALE GENOMIC DNA]</scope>
    <source>
        <strain evidence="3">KACC 12602</strain>
    </source>
</reference>
<sequence>MHFQRLLTFSLLFHTVLLNSCQQENAFDCVKSTGKIVTETRSLPEFRRLKVSDNLNVKIVADTAHFVEVRAGENLQENIQAEVKNGELWLQNINKCNWVRSYKKPLEVTVHALKLTDIFQDGFGTISSEGTLPSDSLFLHLTSAGDYDLTLKTRTLWLDMYETGDMKLQGTNGKLNAFNYSMGRLQASGLQNKKANILVTHLGDAYIEATDLLSATIENKANVYYKNQPDKVSRQGNGEGQLIQVK</sequence>
<keyword evidence="3" id="KW-1185">Reference proteome</keyword>
<evidence type="ECO:0000313" key="3">
    <source>
        <dbReference type="Proteomes" id="UP001596161"/>
    </source>
</evidence>
<accession>A0ABW0EBG3</accession>
<dbReference type="EMBL" id="JBHSKT010000008">
    <property type="protein sequence ID" value="MFC5271707.1"/>
    <property type="molecule type" value="Genomic_DNA"/>
</dbReference>
<evidence type="ECO:0000259" key="1">
    <source>
        <dbReference type="Pfam" id="PF10988"/>
    </source>
</evidence>
<dbReference type="Pfam" id="PF10988">
    <property type="entry name" value="DUF2807"/>
    <property type="match status" value="1"/>
</dbReference>
<dbReference type="InterPro" id="IPR021255">
    <property type="entry name" value="DUF2807"/>
</dbReference>
<protein>
    <submittedName>
        <fullName evidence="2">Head GIN domain-containing protein</fullName>
    </submittedName>
</protein>
<comment type="caution">
    <text evidence="2">The sequence shown here is derived from an EMBL/GenBank/DDBJ whole genome shotgun (WGS) entry which is preliminary data.</text>
</comment>
<proteinExistence type="predicted"/>
<feature type="domain" description="Putative auto-transporter adhesin head GIN" evidence="1">
    <location>
        <begin position="45"/>
        <end position="229"/>
    </location>
</feature>
<name>A0ABW0EBG3_9BACT</name>